<dbReference type="PANTHER" id="PTHR40254:SF1">
    <property type="entry name" value="BLR0577 PROTEIN"/>
    <property type="match status" value="1"/>
</dbReference>
<evidence type="ECO:0000313" key="3">
    <source>
        <dbReference type="Proteomes" id="UP001549047"/>
    </source>
</evidence>
<dbReference type="Proteomes" id="UP001549047">
    <property type="component" value="Unassembled WGS sequence"/>
</dbReference>
<protein>
    <submittedName>
        <fullName evidence="2">NAD(P)/FAD-binding protein YdhS</fullName>
    </submittedName>
</protein>
<reference evidence="2 3" key="1">
    <citation type="submission" date="2024-06" db="EMBL/GenBank/DDBJ databases">
        <title>Genomic Encyclopedia of Type Strains, Phase IV (KMG-IV): sequencing the most valuable type-strain genomes for metagenomic binning, comparative biology and taxonomic classification.</title>
        <authorList>
            <person name="Goeker M."/>
        </authorList>
    </citation>
    <scope>NUCLEOTIDE SEQUENCE [LARGE SCALE GENOMIC DNA]</scope>
    <source>
        <strain evidence="2 3">DSM 29780</strain>
    </source>
</reference>
<dbReference type="EMBL" id="JBEPMB010000008">
    <property type="protein sequence ID" value="MET3615681.1"/>
    <property type="molecule type" value="Genomic_DNA"/>
</dbReference>
<proteinExistence type="predicted"/>
<dbReference type="InterPro" id="IPR036188">
    <property type="entry name" value="FAD/NAD-bd_sf"/>
</dbReference>
<accession>A0ABV2J4L8</accession>
<evidence type="ECO:0000259" key="1">
    <source>
        <dbReference type="Pfam" id="PF13454"/>
    </source>
</evidence>
<sequence length="530" mass="59496">MNYEIGIVGCGPTGLYTLSELIRCRHPLNITVFDRGEWAGAGTPYSREGANRLMLANIASIEIPALKQTFLDWMRTCEPRVLEGFGITQDMLSDRLFAPRLLLGCYLHDQLLDMIEFGRHLGHTIRLLERVEVIDILPDGNRFRVMTTKGPHARPFDKLILSTGHDFEDTREDAHYFPNPWTGLIGTDVPACRVGILGTSLSAIDAALAVVCQHGRFVEAGDDLEFQLEDPSLSITFMSRNGLLPEADFYCPIPYVPLQRMTEGELANCAKEPNALDSVFSLLRDELTLADPGYASRIGLADLTADSFAEAYFAERTKTDPFRWAKKNLDEVLRNKERRLTVPWRYAILRMHEPVETIVPEFSDEDRARFDRGLKRVFVDNYAAVPPESIRRLLALREAGVLKILTLSEDYELIKRDRSTTVSSPEGSAEFDVFIDATGQKPLGVEDIPFASLRRALEEDGQETPMLTDSFALLSPAPYAGNLYFGAIPYLMHSRPFVQGIVASQELGEIIGRDIIEHLEEEAQREPLCA</sequence>
<feature type="domain" description="FAD-dependent urate hydroxylase HpyO/Asp monooxygenase CreE-like FAD/NAD(P)-binding" evidence="1">
    <location>
        <begin position="7"/>
        <end position="165"/>
    </location>
</feature>
<comment type="caution">
    <text evidence="2">The sequence shown here is derived from an EMBL/GenBank/DDBJ whole genome shotgun (WGS) entry which is preliminary data.</text>
</comment>
<dbReference type="Gene3D" id="3.50.50.60">
    <property type="entry name" value="FAD/NAD(P)-binding domain"/>
    <property type="match status" value="1"/>
</dbReference>
<keyword evidence="3" id="KW-1185">Reference proteome</keyword>
<dbReference type="InterPro" id="IPR038732">
    <property type="entry name" value="HpyO/CreE_NAD-binding"/>
</dbReference>
<dbReference type="Pfam" id="PF13454">
    <property type="entry name" value="NAD_binding_9"/>
    <property type="match status" value="1"/>
</dbReference>
<name>A0ABV2J4L8_9HYPH</name>
<gene>
    <name evidence="2" type="ORF">ABID16_004028</name>
</gene>
<dbReference type="SUPFAM" id="SSF51905">
    <property type="entry name" value="FAD/NAD(P)-binding domain"/>
    <property type="match status" value="1"/>
</dbReference>
<dbReference type="RefSeq" id="WP_354558142.1">
    <property type="nucleotide sequence ID" value="NZ_JBEPMB010000008.1"/>
</dbReference>
<dbReference type="PANTHER" id="PTHR40254">
    <property type="entry name" value="BLR0577 PROTEIN"/>
    <property type="match status" value="1"/>
</dbReference>
<dbReference type="InterPro" id="IPR052189">
    <property type="entry name" value="L-asp_N-monooxygenase_NS-form"/>
</dbReference>
<organism evidence="2 3">
    <name type="scientific">Rhizobium aquaticum</name>
    <dbReference type="NCBI Taxonomy" id="1549636"/>
    <lineage>
        <taxon>Bacteria</taxon>
        <taxon>Pseudomonadati</taxon>
        <taxon>Pseudomonadota</taxon>
        <taxon>Alphaproteobacteria</taxon>
        <taxon>Hyphomicrobiales</taxon>
        <taxon>Rhizobiaceae</taxon>
        <taxon>Rhizobium/Agrobacterium group</taxon>
        <taxon>Rhizobium</taxon>
    </lineage>
</organism>
<evidence type="ECO:0000313" key="2">
    <source>
        <dbReference type="EMBL" id="MET3615681.1"/>
    </source>
</evidence>